<protein>
    <submittedName>
        <fullName evidence="12">CPA1 family monovalent cation:H+ antiporter</fullName>
    </submittedName>
</protein>
<feature type="transmembrane region" description="Helical" evidence="10">
    <location>
        <begin position="53"/>
        <end position="70"/>
    </location>
</feature>
<dbReference type="GO" id="GO:0015385">
    <property type="term" value="F:sodium:proton antiporter activity"/>
    <property type="evidence" value="ECO:0007669"/>
    <property type="project" value="InterPro"/>
</dbReference>
<dbReference type="Pfam" id="PF00999">
    <property type="entry name" value="Na_H_Exchanger"/>
    <property type="match status" value="1"/>
</dbReference>
<dbReference type="Proteomes" id="UP000536685">
    <property type="component" value="Unassembled WGS sequence"/>
</dbReference>
<evidence type="ECO:0000256" key="4">
    <source>
        <dbReference type="ARBA" id="ARBA00022692"/>
    </source>
</evidence>
<dbReference type="AlphaFoldDB" id="A0A841ANS5"/>
<comment type="caution">
    <text evidence="12">The sequence shown here is derived from an EMBL/GenBank/DDBJ whole genome shotgun (WGS) entry which is preliminary data.</text>
</comment>
<dbReference type="GO" id="GO:0005886">
    <property type="term" value="C:plasma membrane"/>
    <property type="evidence" value="ECO:0007669"/>
    <property type="project" value="UniProtKB-SubCell"/>
</dbReference>
<organism evidence="12 13">
    <name type="scientific">Conyzicola lurida</name>
    <dbReference type="NCBI Taxonomy" id="1172621"/>
    <lineage>
        <taxon>Bacteria</taxon>
        <taxon>Bacillati</taxon>
        <taxon>Actinomycetota</taxon>
        <taxon>Actinomycetes</taxon>
        <taxon>Micrococcales</taxon>
        <taxon>Microbacteriaceae</taxon>
        <taxon>Conyzicola</taxon>
    </lineage>
</organism>
<dbReference type="PANTHER" id="PTHR10110:SF86">
    <property type="entry name" value="SODIUM_HYDROGEN EXCHANGER 7"/>
    <property type="match status" value="1"/>
</dbReference>
<dbReference type="RefSeq" id="WP_184237673.1">
    <property type="nucleotide sequence ID" value="NZ_JACHMJ010000001.1"/>
</dbReference>
<feature type="transmembrane region" description="Helical" evidence="10">
    <location>
        <begin position="151"/>
        <end position="172"/>
    </location>
</feature>
<feature type="transmembrane region" description="Helical" evidence="10">
    <location>
        <begin position="389"/>
        <end position="407"/>
    </location>
</feature>
<keyword evidence="7" id="KW-0406">Ion transport</keyword>
<evidence type="ECO:0000256" key="9">
    <source>
        <dbReference type="ARBA" id="ARBA00023201"/>
    </source>
</evidence>
<dbReference type="GO" id="GO:0015386">
    <property type="term" value="F:potassium:proton antiporter activity"/>
    <property type="evidence" value="ECO:0007669"/>
    <property type="project" value="TreeGrafter"/>
</dbReference>
<feature type="transmembrane region" description="Helical" evidence="10">
    <location>
        <begin position="267"/>
        <end position="288"/>
    </location>
</feature>
<accession>A0A841ANS5</accession>
<evidence type="ECO:0000256" key="5">
    <source>
        <dbReference type="ARBA" id="ARBA00022989"/>
    </source>
</evidence>
<evidence type="ECO:0000256" key="10">
    <source>
        <dbReference type="SAM" id="Phobius"/>
    </source>
</evidence>
<keyword evidence="8 10" id="KW-0472">Membrane</keyword>
<comment type="subcellular location">
    <subcellularLocation>
        <location evidence="1">Cell membrane</location>
        <topology evidence="1">Multi-pass membrane protein</topology>
    </subcellularLocation>
</comment>
<feature type="transmembrane region" description="Helical" evidence="10">
    <location>
        <begin position="238"/>
        <end position="255"/>
    </location>
</feature>
<evidence type="ECO:0000313" key="12">
    <source>
        <dbReference type="EMBL" id="MBB5843978.1"/>
    </source>
</evidence>
<evidence type="ECO:0000313" key="13">
    <source>
        <dbReference type="Proteomes" id="UP000536685"/>
    </source>
</evidence>
<gene>
    <name evidence="12" type="ORF">HD599_002301</name>
</gene>
<dbReference type="EMBL" id="JACHMJ010000001">
    <property type="protein sequence ID" value="MBB5843978.1"/>
    <property type="molecule type" value="Genomic_DNA"/>
</dbReference>
<evidence type="ECO:0000256" key="8">
    <source>
        <dbReference type="ARBA" id="ARBA00023136"/>
    </source>
</evidence>
<dbReference type="InterPro" id="IPR006153">
    <property type="entry name" value="Cation/H_exchanger_TM"/>
</dbReference>
<dbReference type="InterPro" id="IPR018422">
    <property type="entry name" value="Cation/H_exchanger_CPA1"/>
</dbReference>
<keyword evidence="3" id="KW-1003">Cell membrane</keyword>
<dbReference type="GO" id="GO:0051453">
    <property type="term" value="P:regulation of intracellular pH"/>
    <property type="evidence" value="ECO:0007669"/>
    <property type="project" value="TreeGrafter"/>
</dbReference>
<feature type="transmembrane region" description="Helical" evidence="10">
    <location>
        <begin position="82"/>
        <end position="105"/>
    </location>
</feature>
<evidence type="ECO:0000256" key="1">
    <source>
        <dbReference type="ARBA" id="ARBA00004651"/>
    </source>
</evidence>
<feature type="transmembrane region" description="Helical" evidence="10">
    <location>
        <begin position="419"/>
        <end position="445"/>
    </location>
</feature>
<keyword evidence="6" id="KW-0915">Sodium</keyword>
<feature type="transmembrane region" description="Helical" evidence="10">
    <location>
        <begin position="178"/>
        <end position="202"/>
    </location>
</feature>
<evidence type="ECO:0000256" key="2">
    <source>
        <dbReference type="ARBA" id="ARBA00022448"/>
    </source>
</evidence>
<evidence type="ECO:0000256" key="7">
    <source>
        <dbReference type="ARBA" id="ARBA00023065"/>
    </source>
</evidence>
<evidence type="ECO:0000259" key="11">
    <source>
        <dbReference type="Pfam" id="PF00999"/>
    </source>
</evidence>
<evidence type="ECO:0000256" key="6">
    <source>
        <dbReference type="ARBA" id="ARBA00023053"/>
    </source>
</evidence>
<dbReference type="GO" id="GO:0098719">
    <property type="term" value="P:sodium ion import across plasma membrane"/>
    <property type="evidence" value="ECO:0007669"/>
    <property type="project" value="TreeGrafter"/>
</dbReference>
<keyword evidence="4 10" id="KW-0812">Transmembrane</keyword>
<evidence type="ECO:0000256" key="3">
    <source>
        <dbReference type="ARBA" id="ARBA00022475"/>
    </source>
</evidence>
<dbReference type="PANTHER" id="PTHR10110">
    <property type="entry name" value="SODIUM/HYDROGEN EXCHANGER"/>
    <property type="match status" value="1"/>
</dbReference>
<proteinExistence type="predicted"/>
<feature type="domain" description="Cation/H+ exchanger transmembrane" evidence="11">
    <location>
        <begin position="9"/>
        <end position="442"/>
    </location>
</feature>
<keyword evidence="9" id="KW-0739">Sodium transport</keyword>
<reference evidence="12 13" key="1">
    <citation type="submission" date="2020-08" db="EMBL/GenBank/DDBJ databases">
        <title>Sequencing the genomes of 1000 actinobacteria strains.</title>
        <authorList>
            <person name="Klenk H.-P."/>
        </authorList>
    </citation>
    <scope>NUCLEOTIDE SEQUENCE [LARGE SCALE GENOMIC DNA]</scope>
    <source>
        <strain evidence="12 13">DSM 105784</strain>
    </source>
</reference>
<keyword evidence="13" id="KW-1185">Reference proteome</keyword>
<keyword evidence="2" id="KW-0813">Transport</keyword>
<keyword evidence="5 10" id="KW-1133">Transmembrane helix</keyword>
<name>A0A841ANS5_9MICO</name>
<sequence>MEFLPLIILVACSVGLTAVARRYGLPAPLVVTAVALAVSFIPGMPEFEIEPELILTIVLPPLLYSSSLEVSFQNFARSSKHIYRLGIGLVVFTALAVGLIAWWLIPGISLPAALLLGAVVSPPDAVSAAAIGQKLGLPRHVMTVLSGESLINDAASLTLLKVFVAIVVGSGYTVLADFGIFGAAVVIGVFLGVAVGGAFVRLRSKLNDPVIETLVGLLLPFALYIGAEHIGIEPFVGSGVIAVVAAGLVVGYNSPKAGYASRLQERPVWAALDVLLEGFVFALIGLQLKGNLENLSESDLGVWANVGIASVVLLVVILVRPLFVFPTYYLSVIDNKRDVPRIQAKREERAERWLRRQARRGREVSQENRERLAQQRNFRPERLMTWRELAVVSWTGMRGVVTLAAAASIPESLPERDSLIFIAFFVTVGTLLIQGLTLPLVIRAFTVTDPGQRDRDLEEEHRVTRLALEEGIDFAESNREEWEAKYGPVLTRMVFERMRGQLARSEAEAAADQQADAELGRPDREQLLQMRREILRFRREVLIRERDADNIDEEVMREVLLGIDAEEFALDTSSQARLRS</sequence>
<dbReference type="Gene3D" id="6.10.140.1330">
    <property type="match status" value="1"/>
</dbReference>
<feature type="transmembrane region" description="Helical" evidence="10">
    <location>
        <begin position="300"/>
        <end position="319"/>
    </location>
</feature>